<evidence type="ECO:0000259" key="9">
    <source>
        <dbReference type="PROSITE" id="PS51384"/>
    </source>
</evidence>
<sequence length="322" mass="34750">MTRERVISVDTDDWRTVAVVAVEYCADDVVAVTLRDRDGADLPAWSPGAHIDVDLGSGLVRQYSLCGSPRSADRWRIAVLREPNGRGGSKRMHDEVRPGDTLYIRGPRNRFPLVEAARYLFVAGGIGVTPILPMVRRVAELGRPWLLVYGGRTRTSMAFLDELSTIPGGELTVVPQDEAGLPDLTGLLAVPEDGTAVFCCGPPSMLSAVEEACSAWPADAVHRERFAAETPVAEGSFEVLLQRSDIRLTVGEHEPLLDAVEAAGVALDNSCRAGICGTCEVGVLAGEPDHQDDVLTDEERERGDIMLPCVSRAKGRLLVLDL</sequence>
<dbReference type="PRINTS" id="PR00409">
    <property type="entry name" value="PHDIOXRDTASE"/>
</dbReference>
<dbReference type="InterPro" id="IPR001041">
    <property type="entry name" value="2Fe-2S_ferredoxin-type"/>
</dbReference>
<protein>
    <submittedName>
        <fullName evidence="10">PDR/VanB family oxidoreductase</fullName>
    </submittedName>
</protein>
<dbReference type="Gene3D" id="2.40.30.10">
    <property type="entry name" value="Translation factors"/>
    <property type="match status" value="1"/>
</dbReference>
<keyword evidence="4" id="KW-0479">Metal-binding</keyword>
<reference evidence="10 11" key="1">
    <citation type="journal article" date="2019" name="Int. J. Syst. Evol. Microbiol.">
        <title>The Global Catalogue of Microorganisms (GCM) 10K type strain sequencing project: providing services to taxonomists for standard genome sequencing and annotation.</title>
        <authorList>
            <consortium name="The Broad Institute Genomics Platform"/>
            <consortium name="The Broad Institute Genome Sequencing Center for Infectious Disease"/>
            <person name="Wu L."/>
            <person name="Ma J."/>
        </authorList>
    </citation>
    <scope>NUCLEOTIDE SEQUENCE [LARGE SCALE GENOMIC DNA]</scope>
    <source>
        <strain evidence="10 11">JCM 13022</strain>
    </source>
</reference>
<dbReference type="Pfam" id="PF00175">
    <property type="entry name" value="NAD_binding_1"/>
    <property type="match status" value="1"/>
</dbReference>
<dbReference type="EMBL" id="BAAALM010000016">
    <property type="protein sequence ID" value="GAA1217067.1"/>
    <property type="molecule type" value="Genomic_DNA"/>
</dbReference>
<gene>
    <name evidence="10" type="ORF">GCM10009675_44280</name>
</gene>
<dbReference type="PANTHER" id="PTHR47354:SF1">
    <property type="entry name" value="CARNITINE MONOOXYGENASE REDUCTASE SUBUNIT"/>
    <property type="match status" value="1"/>
</dbReference>
<dbReference type="PROSITE" id="PS00197">
    <property type="entry name" value="2FE2S_FER_1"/>
    <property type="match status" value="1"/>
</dbReference>
<comment type="cofactor">
    <cofactor evidence="1">
        <name>FAD</name>
        <dbReference type="ChEBI" id="CHEBI:57692"/>
    </cofactor>
</comment>
<proteinExistence type="predicted"/>
<dbReference type="InterPro" id="IPR006058">
    <property type="entry name" value="2Fe2S_fd_BS"/>
</dbReference>
<keyword evidence="7" id="KW-0411">Iron-sulfur</keyword>
<evidence type="ECO:0000256" key="6">
    <source>
        <dbReference type="ARBA" id="ARBA00023004"/>
    </source>
</evidence>
<dbReference type="InterPro" id="IPR001433">
    <property type="entry name" value="OxRdtase_FAD/NAD-bd"/>
</dbReference>
<dbReference type="InterPro" id="IPR036010">
    <property type="entry name" value="2Fe-2S_ferredoxin-like_sf"/>
</dbReference>
<dbReference type="SUPFAM" id="SSF52343">
    <property type="entry name" value="Ferredoxin reductase-like, C-terminal NADP-linked domain"/>
    <property type="match status" value="1"/>
</dbReference>
<dbReference type="InterPro" id="IPR017938">
    <property type="entry name" value="Riboflavin_synthase-like_b-brl"/>
</dbReference>
<dbReference type="InterPro" id="IPR050415">
    <property type="entry name" value="MRET"/>
</dbReference>
<dbReference type="SUPFAM" id="SSF63380">
    <property type="entry name" value="Riboflavin synthase domain-like"/>
    <property type="match status" value="1"/>
</dbReference>
<dbReference type="CDD" id="cd00207">
    <property type="entry name" value="fer2"/>
    <property type="match status" value="1"/>
</dbReference>
<keyword evidence="11" id="KW-1185">Reference proteome</keyword>
<evidence type="ECO:0000256" key="7">
    <source>
        <dbReference type="ARBA" id="ARBA00023014"/>
    </source>
</evidence>
<keyword evidence="3" id="KW-0001">2Fe-2S</keyword>
<dbReference type="PROSITE" id="PS51085">
    <property type="entry name" value="2FE2S_FER_2"/>
    <property type="match status" value="1"/>
</dbReference>
<accession>A0ABN1VMD0</accession>
<dbReference type="PANTHER" id="PTHR47354">
    <property type="entry name" value="NADH OXIDOREDUCTASE HCR"/>
    <property type="match status" value="1"/>
</dbReference>
<organism evidence="10 11">
    <name type="scientific">Prauserella alba</name>
    <dbReference type="NCBI Taxonomy" id="176898"/>
    <lineage>
        <taxon>Bacteria</taxon>
        <taxon>Bacillati</taxon>
        <taxon>Actinomycetota</taxon>
        <taxon>Actinomycetes</taxon>
        <taxon>Pseudonocardiales</taxon>
        <taxon>Pseudonocardiaceae</taxon>
        <taxon>Prauserella</taxon>
    </lineage>
</organism>
<dbReference type="InterPro" id="IPR017927">
    <property type="entry name" value="FAD-bd_FR_type"/>
</dbReference>
<evidence type="ECO:0000256" key="1">
    <source>
        <dbReference type="ARBA" id="ARBA00001974"/>
    </source>
</evidence>
<comment type="caution">
    <text evidence="10">The sequence shown here is derived from an EMBL/GenBank/DDBJ whole genome shotgun (WGS) entry which is preliminary data.</text>
</comment>
<evidence type="ECO:0000256" key="4">
    <source>
        <dbReference type="ARBA" id="ARBA00022723"/>
    </source>
</evidence>
<dbReference type="Gene3D" id="3.10.20.30">
    <property type="match status" value="1"/>
</dbReference>
<keyword evidence="5" id="KW-0560">Oxidoreductase</keyword>
<keyword evidence="2" id="KW-0285">Flavoprotein</keyword>
<evidence type="ECO:0000256" key="3">
    <source>
        <dbReference type="ARBA" id="ARBA00022714"/>
    </source>
</evidence>
<feature type="domain" description="FAD-binding FR-type" evidence="9">
    <location>
        <begin position="12"/>
        <end position="114"/>
    </location>
</feature>
<evidence type="ECO:0000256" key="5">
    <source>
        <dbReference type="ARBA" id="ARBA00023002"/>
    </source>
</evidence>
<dbReference type="InterPro" id="IPR012675">
    <property type="entry name" value="Beta-grasp_dom_sf"/>
</dbReference>
<dbReference type="Proteomes" id="UP001500467">
    <property type="component" value="Unassembled WGS sequence"/>
</dbReference>
<dbReference type="CDD" id="cd06185">
    <property type="entry name" value="PDR_like"/>
    <property type="match status" value="1"/>
</dbReference>
<evidence type="ECO:0000256" key="2">
    <source>
        <dbReference type="ARBA" id="ARBA00022630"/>
    </source>
</evidence>
<evidence type="ECO:0000259" key="8">
    <source>
        <dbReference type="PROSITE" id="PS51085"/>
    </source>
</evidence>
<name>A0ABN1VMD0_9PSEU</name>
<feature type="domain" description="2Fe-2S ferredoxin-type" evidence="8">
    <location>
        <begin position="237"/>
        <end position="322"/>
    </location>
</feature>
<dbReference type="InterPro" id="IPR039261">
    <property type="entry name" value="FNR_nucleotide-bd"/>
</dbReference>
<keyword evidence="6" id="KW-0408">Iron</keyword>
<dbReference type="Pfam" id="PF00111">
    <property type="entry name" value="Fer2"/>
    <property type="match status" value="1"/>
</dbReference>
<evidence type="ECO:0000313" key="10">
    <source>
        <dbReference type="EMBL" id="GAA1217067.1"/>
    </source>
</evidence>
<dbReference type="PROSITE" id="PS51384">
    <property type="entry name" value="FAD_FR"/>
    <property type="match status" value="1"/>
</dbReference>
<dbReference type="SUPFAM" id="SSF54292">
    <property type="entry name" value="2Fe-2S ferredoxin-like"/>
    <property type="match status" value="1"/>
</dbReference>
<evidence type="ECO:0000313" key="11">
    <source>
        <dbReference type="Proteomes" id="UP001500467"/>
    </source>
</evidence>
<dbReference type="Gene3D" id="3.40.50.80">
    <property type="entry name" value="Nucleotide-binding domain of ferredoxin-NADP reductase (FNR) module"/>
    <property type="match status" value="1"/>
</dbReference>